<dbReference type="EMBL" id="FYEH01000014">
    <property type="protein sequence ID" value="SNB75810.1"/>
    <property type="molecule type" value="Genomic_DNA"/>
</dbReference>
<accession>A0A212RSX4</accession>
<keyword evidence="3" id="KW-1185">Reference proteome</keyword>
<gene>
    <name evidence="2" type="ORF">SAMN07250955_11415</name>
</gene>
<protein>
    <submittedName>
        <fullName evidence="2">Membrane-anchored ribosome-binding protein, inhibits growth in stationary phase, ElaB/YqjD/DUF883 family</fullName>
    </submittedName>
</protein>
<proteinExistence type="predicted"/>
<dbReference type="Proteomes" id="UP000197065">
    <property type="component" value="Unassembled WGS sequence"/>
</dbReference>
<evidence type="ECO:0000313" key="2">
    <source>
        <dbReference type="EMBL" id="SNB75810.1"/>
    </source>
</evidence>
<keyword evidence="1" id="KW-0175">Coiled coil</keyword>
<dbReference type="OrthoDB" id="7355856at2"/>
<evidence type="ECO:0000313" key="3">
    <source>
        <dbReference type="Proteomes" id="UP000197065"/>
    </source>
</evidence>
<feature type="coiled-coil region" evidence="1">
    <location>
        <begin position="11"/>
        <end position="71"/>
    </location>
</feature>
<dbReference type="AlphaFoldDB" id="A0A212RSX4"/>
<reference evidence="2 3" key="1">
    <citation type="submission" date="2017-06" db="EMBL/GenBank/DDBJ databases">
        <authorList>
            <person name="Kim H.J."/>
            <person name="Triplett B.A."/>
        </authorList>
    </citation>
    <scope>NUCLEOTIDE SEQUENCE [LARGE SCALE GENOMIC DNA]</scope>
    <source>
        <strain evidence="2 3">B29T1</strain>
    </source>
</reference>
<sequence length="103" mass="11232">MSEPVFGPADADTLKADIEQLKADLASLKDHGKEFGAAKAGEARGLLEEKVHQLQKEIDRVTAEIKKQGEEARAKLERNVHERPLTSLAIAFGVGFIAAKLLR</sequence>
<dbReference type="Gene3D" id="1.20.5.1700">
    <property type="match status" value="1"/>
</dbReference>
<name>A0A212RSX4_9PROT</name>
<organism evidence="2 3">
    <name type="scientific">Arboricoccus pini</name>
    <dbReference type="NCBI Taxonomy" id="1963835"/>
    <lineage>
        <taxon>Bacteria</taxon>
        <taxon>Pseudomonadati</taxon>
        <taxon>Pseudomonadota</taxon>
        <taxon>Alphaproteobacteria</taxon>
        <taxon>Geminicoccales</taxon>
        <taxon>Geminicoccaceae</taxon>
        <taxon>Arboricoccus</taxon>
    </lineage>
</organism>
<evidence type="ECO:0000256" key="1">
    <source>
        <dbReference type="SAM" id="Coils"/>
    </source>
</evidence>
<dbReference type="RefSeq" id="WP_088562528.1">
    <property type="nucleotide sequence ID" value="NZ_FYEH01000014.1"/>
</dbReference>